<evidence type="ECO:0000256" key="1">
    <source>
        <dbReference type="SAM" id="MobiDB-lite"/>
    </source>
</evidence>
<feature type="region of interest" description="Disordered" evidence="1">
    <location>
        <begin position="586"/>
        <end position="639"/>
    </location>
</feature>
<dbReference type="InterPro" id="IPR035892">
    <property type="entry name" value="C2_domain_sf"/>
</dbReference>
<feature type="compositionally biased region" description="Low complexity" evidence="1">
    <location>
        <begin position="819"/>
        <end position="832"/>
    </location>
</feature>
<feature type="region of interest" description="Disordered" evidence="1">
    <location>
        <begin position="341"/>
        <end position="361"/>
    </location>
</feature>
<dbReference type="PROSITE" id="PS50004">
    <property type="entry name" value="C2"/>
    <property type="match status" value="1"/>
</dbReference>
<feature type="region of interest" description="Disordered" evidence="1">
    <location>
        <begin position="419"/>
        <end position="439"/>
    </location>
</feature>
<dbReference type="GO" id="GO:0034451">
    <property type="term" value="C:centriolar satellite"/>
    <property type="evidence" value="ECO:0007669"/>
    <property type="project" value="TreeGrafter"/>
</dbReference>
<feature type="domain" description="C2" evidence="2">
    <location>
        <begin position="143"/>
        <end position="272"/>
    </location>
</feature>
<reference evidence="3 4" key="1">
    <citation type="submission" date="2019-09" db="EMBL/GenBank/DDBJ databases">
        <title>Bird 10,000 Genomes (B10K) Project - Family phase.</title>
        <authorList>
            <person name="Zhang G."/>
        </authorList>
    </citation>
    <scope>NUCLEOTIDE SEQUENCE [LARGE SCALE GENOMIC DNA]</scope>
    <source>
        <strain evidence="3">B10K-DU-002-42</strain>
        <tissue evidence="3">Muscle</tissue>
    </source>
</reference>
<dbReference type="InterPro" id="IPR000008">
    <property type="entry name" value="C2_dom"/>
</dbReference>
<proteinExistence type="predicted"/>
<dbReference type="SMART" id="SM00239">
    <property type="entry name" value="C2"/>
    <property type="match status" value="1"/>
</dbReference>
<organism evidence="3 4">
    <name type="scientific">Pycnonotus jocosus</name>
    <name type="common">Red-whiskered bulbul</name>
    <name type="synonym">Lanius jocosus</name>
    <dbReference type="NCBI Taxonomy" id="182897"/>
    <lineage>
        <taxon>Eukaryota</taxon>
        <taxon>Metazoa</taxon>
        <taxon>Chordata</taxon>
        <taxon>Craniata</taxon>
        <taxon>Vertebrata</taxon>
        <taxon>Euteleostomi</taxon>
        <taxon>Archelosauria</taxon>
        <taxon>Archosauria</taxon>
        <taxon>Dinosauria</taxon>
        <taxon>Saurischia</taxon>
        <taxon>Theropoda</taxon>
        <taxon>Coelurosauria</taxon>
        <taxon>Aves</taxon>
        <taxon>Neognathae</taxon>
        <taxon>Neoaves</taxon>
        <taxon>Telluraves</taxon>
        <taxon>Australaves</taxon>
        <taxon>Passeriformes</taxon>
        <taxon>Sylvioidea</taxon>
        <taxon>Pycnonotidae</taxon>
        <taxon>Pycnonotus</taxon>
    </lineage>
</organism>
<evidence type="ECO:0000313" key="4">
    <source>
        <dbReference type="Proteomes" id="UP000535705"/>
    </source>
</evidence>
<dbReference type="Proteomes" id="UP000535705">
    <property type="component" value="Unassembled WGS sequence"/>
</dbReference>
<dbReference type="EMBL" id="VWYP01029360">
    <property type="protein sequence ID" value="NXR82325.1"/>
    <property type="molecule type" value="Genomic_DNA"/>
</dbReference>
<dbReference type="PANTHER" id="PTHR21254:SF1">
    <property type="entry name" value="C2 DOMAIN-CONTAINING PROTEIN 3"/>
    <property type="match status" value="1"/>
</dbReference>
<feature type="region of interest" description="Disordered" evidence="1">
    <location>
        <begin position="662"/>
        <end position="688"/>
    </location>
</feature>
<feature type="region of interest" description="Disordered" evidence="1">
    <location>
        <begin position="716"/>
        <end position="797"/>
    </location>
</feature>
<feature type="compositionally biased region" description="Basic and acidic residues" evidence="1">
    <location>
        <begin position="609"/>
        <end position="620"/>
    </location>
</feature>
<dbReference type="Gene3D" id="2.60.40.150">
    <property type="entry name" value="C2 domain"/>
    <property type="match status" value="1"/>
</dbReference>
<name>A0A7L2PDP6_PYCJO</name>
<feature type="compositionally biased region" description="Polar residues" evidence="1">
    <location>
        <begin position="752"/>
        <end position="767"/>
    </location>
</feature>
<feature type="non-terminal residue" evidence="3">
    <location>
        <position position="873"/>
    </location>
</feature>
<dbReference type="AlphaFoldDB" id="A0A7L2PDP6"/>
<feature type="compositionally biased region" description="Polar residues" evidence="1">
    <location>
        <begin position="586"/>
        <end position="605"/>
    </location>
</feature>
<feature type="compositionally biased region" description="Low complexity" evidence="1">
    <location>
        <begin position="629"/>
        <end position="639"/>
    </location>
</feature>
<keyword evidence="4" id="KW-1185">Reference proteome</keyword>
<protein>
    <submittedName>
        <fullName evidence="3">C2CD3 protein</fullName>
    </submittedName>
</protein>
<dbReference type="CDD" id="cd00030">
    <property type="entry name" value="C2"/>
    <property type="match status" value="1"/>
</dbReference>
<dbReference type="GO" id="GO:0061511">
    <property type="term" value="P:centriole elongation"/>
    <property type="evidence" value="ECO:0007669"/>
    <property type="project" value="TreeGrafter"/>
</dbReference>
<dbReference type="GO" id="GO:0005814">
    <property type="term" value="C:centriole"/>
    <property type="evidence" value="ECO:0007669"/>
    <property type="project" value="TreeGrafter"/>
</dbReference>
<dbReference type="GO" id="GO:0071539">
    <property type="term" value="P:protein localization to centrosome"/>
    <property type="evidence" value="ECO:0007669"/>
    <property type="project" value="TreeGrafter"/>
</dbReference>
<dbReference type="Pfam" id="PF00168">
    <property type="entry name" value="C2"/>
    <property type="match status" value="1"/>
</dbReference>
<feature type="compositionally biased region" description="Basic and acidic residues" evidence="1">
    <location>
        <begin position="425"/>
        <end position="439"/>
    </location>
</feature>
<sequence>AGSVTVNFRKPNKVTLRRSQGLLWFFREEKLEIQVWWAYGKENEVERPLDTDRLIGSAYVNLAALAERSRRTLSVSGVYPLFRCNAADLAGAAVRVHVSLASTPALPRLPCAEECSYSEDEGTGETPALSQQVPDKQQVDVVSSGVTNEPQEEDATFLENTIAVNILVERAMHLSLKGSPLTEREVTAPSSCVSFAVAGADAPVTTPVIENTDSPVWDFQQQARLSKELLLDPQQTLVFKVWHKAESERVIGFASVDLSPLLSGFQLVCGWYNITDFSGQCRGQIKVAVSPLQSINSLKEERQARVRSQPESSAVKVSFPACPSNSTNLSKQMLNSLPKEVSVPAREHRVSPSGTHSPRHEEHMQNVRRFHESLQQAARLDSASLSSRAALLTALRKNLSELDEVQRYFTEKLTRSFPDFSTSKPSHEEWESDHQGSISREVDPKGCHLLEKSSQLVSQVSSLVNDLQAITKNSKEASNVHQDSSRKLGAVGVPSWKEEGGRPAVPAGQLESDAAGISSDTQQPCSAGRSVFERHMLHQLLGPIVPEDEHPMGYSQENEGAFAIQPHSEEEYEEDVIEPRTLNEMMTGTDRTSPWSSVISETGQGAEQHPLEPRPEDQHSIDVGCFQRGSSSTLSSTLQGDSQSVLSALSPLMSPHTVGNHPWGAAGDSQAFSSSTGTVGKEPPLPSGWSLWNRALNTEPTKKSVEFHAGSKELLPFPGDMGLTNEKTMKREEEENAEVVNEDNQGKEGSGSDENGVQSVSAQAGSERNSESFPDDSSEEPVEDSENPIKPKITLSDPVVVPNFFLPPQEMEASMRLLSTSSHPSVSPKSRSGAVPGGIPYRRANRPRPSPELSEEEAKRIARIFSAQLSKKE</sequence>
<accession>A0A7L2PDP6</accession>
<dbReference type="GO" id="GO:0060271">
    <property type="term" value="P:cilium assembly"/>
    <property type="evidence" value="ECO:0007669"/>
    <property type="project" value="TreeGrafter"/>
</dbReference>
<feature type="non-terminal residue" evidence="3">
    <location>
        <position position="1"/>
    </location>
</feature>
<comment type="caution">
    <text evidence="3">The sequence shown here is derived from an EMBL/GenBank/DDBJ whole genome shotgun (WGS) entry which is preliminary data.</text>
</comment>
<gene>
    <name evidence="3" type="primary">C2cd3</name>
    <name evidence="3" type="ORF">PYCJOC_R15772</name>
</gene>
<feature type="region of interest" description="Disordered" evidence="1">
    <location>
        <begin position="815"/>
        <end position="857"/>
    </location>
</feature>
<evidence type="ECO:0000313" key="3">
    <source>
        <dbReference type="EMBL" id="NXR82325.1"/>
    </source>
</evidence>
<feature type="compositionally biased region" description="Acidic residues" evidence="1">
    <location>
        <begin position="773"/>
        <end position="786"/>
    </location>
</feature>
<evidence type="ECO:0000259" key="2">
    <source>
        <dbReference type="PROSITE" id="PS50004"/>
    </source>
</evidence>
<dbReference type="PANTHER" id="PTHR21254">
    <property type="entry name" value="C2 DOMAIN-CONTAINING PROTEIN 3"/>
    <property type="match status" value="1"/>
</dbReference>
<dbReference type="OrthoDB" id="79771at2759"/>
<dbReference type="SUPFAM" id="SSF49562">
    <property type="entry name" value="C2 domain (Calcium/lipid-binding domain, CaLB)"/>
    <property type="match status" value="1"/>
</dbReference>